<dbReference type="InterPro" id="IPR047640">
    <property type="entry name" value="RpiR-like"/>
</dbReference>
<feature type="domain" description="HTH rpiR-type" evidence="4">
    <location>
        <begin position="1"/>
        <end position="76"/>
    </location>
</feature>
<sequence>MLINIDRYIVERLSKTELSIIQYINEKEKELSDMSIVDIAFETFTSPATVSRAIRKCGINGFNELRYRLNLPKDNKELISINEIMKKTLIEANEVLQRISLKDVLDVVNEITGAFDKQIYIFGRGPTEQVVKEFSLRLQLLGYNVLATEDPTIMVKISQRSNNQLIILFSLKGETKELIEVAENCYLNKAKLIVISCASDSPLLQYASHYLLGYYHKKIAIKEFDVTSRIPLSMISRIIVDYLVEKNNEKT</sequence>
<gene>
    <name evidence="6" type="ORF">J2S01_000963</name>
</gene>
<keyword evidence="2 6" id="KW-0238">DNA-binding</keyword>
<dbReference type="InterPro" id="IPR035472">
    <property type="entry name" value="RpiR-like_SIS"/>
</dbReference>
<name>A0ABT9Y7R6_9FIRM</name>
<dbReference type="PROSITE" id="PS51464">
    <property type="entry name" value="SIS"/>
    <property type="match status" value="1"/>
</dbReference>
<protein>
    <submittedName>
        <fullName evidence="6">DNA-binding MurR/RpiR family transcriptional regulator</fullName>
    </submittedName>
</protein>
<keyword evidence="7" id="KW-1185">Reference proteome</keyword>
<dbReference type="CDD" id="cd05013">
    <property type="entry name" value="SIS_RpiR"/>
    <property type="match status" value="1"/>
</dbReference>
<dbReference type="Pfam" id="PF01418">
    <property type="entry name" value="HTH_6"/>
    <property type="match status" value="1"/>
</dbReference>
<dbReference type="RefSeq" id="WP_307223265.1">
    <property type="nucleotide sequence ID" value="NZ_CP116940.1"/>
</dbReference>
<keyword evidence="1" id="KW-0805">Transcription regulation</keyword>
<dbReference type="SUPFAM" id="SSF46689">
    <property type="entry name" value="Homeodomain-like"/>
    <property type="match status" value="1"/>
</dbReference>
<comment type="caution">
    <text evidence="6">The sequence shown here is derived from an EMBL/GenBank/DDBJ whole genome shotgun (WGS) entry which is preliminary data.</text>
</comment>
<dbReference type="PANTHER" id="PTHR30514">
    <property type="entry name" value="GLUCOKINASE"/>
    <property type="match status" value="1"/>
</dbReference>
<dbReference type="InterPro" id="IPR000281">
    <property type="entry name" value="HTH_RpiR"/>
</dbReference>
<evidence type="ECO:0000313" key="7">
    <source>
        <dbReference type="Proteomes" id="UP001239167"/>
    </source>
</evidence>
<evidence type="ECO:0000313" key="6">
    <source>
        <dbReference type="EMBL" id="MDQ0203247.1"/>
    </source>
</evidence>
<keyword evidence="3" id="KW-0804">Transcription</keyword>
<dbReference type="Gene3D" id="1.10.10.10">
    <property type="entry name" value="Winged helix-like DNA-binding domain superfamily/Winged helix DNA-binding domain"/>
    <property type="match status" value="1"/>
</dbReference>
<evidence type="ECO:0000256" key="2">
    <source>
        <dbReference type="ARBA" id="ARBA00023125"/>
    </source>
</evidence>
<dbReference type="InterPro" id="IPR046348">
    <property type="entry name" value="SIS_dom_sf"/>
</dbReference>
<dbReference type="PANTHER" id="PTHR30514:SF21">
    <property type="entry name" value="RPIR-FAMILY TRANSCRIPTIONAL REGULATOR"/>
    <property type="match status" value="1"/>
</dbReference>
<dbReference type="Proteomes" id="UP001239167">
    <property type="component" value="Unassembled WGS sequence"/>
</dbReference>
<feature type="domain" description="SIS" evidence="5">
    <location>
        <begin position="107"/>
        <end position="249"/>
    </location>
</feature>
<dbReference type="PROSITE" id="PS51071">
    <property type="entry name" value="HTH_RPIR"/>
    <property type="match status" value="1"/>
</dbReference>
<evidence type="ECO:0000259" key="4">
    <source>
        <dbReference type="PROSITE" id="PS51071"/>
    </source>
</evidence>
<dbReference type="Pfam" id="PF01380">
    <property type="entry name" value="SIS"/>
    <property type="match status" value="1"/>
</dbReference>
<dbReference type="InterPro" id="IPR001347">
    <property type="entry name" value="SIS_dom"/>
</dbReference>
<accession>A0ABT9Y7R6</accession>
<evidence type="ECO:0000259" key="5">
    <source>
        <dbReference type="PROSITE" id="PS51464"/>
    </source>
</evidence>
<dbReference type="EMBL" id="JAUSUE010000005">
    <property type="protein sequence ID" value="MDQ0203247.1"/>
    <property type="molecule type" value="Genomic_DNA"/>
</dbReference>
<dbReference type="InterPro" id="IPR009057">
    <property type="entry name" value="Homeodomain-like_sf"/>
</dbReference>
<dbReference type="InterPro" id="IPR036388">
    <property type="entry name" value="WH-like_DNA-bd_sf"/>
</dbReference>
<evidence type="ECO:0000256" key="3">
    <source>
        <dbReference type="ARBA" id="ARBA00023163"/>
    </source>
</evidence>
<proteinExistence type="predicted"/>
<dbReference type="Gene3D" id="3.40.50.10490">
    <property type="entry name" value="Glucose-6-phosphate isomerase like protein, domain 1"/>
    <property type="match status" value="1"/>
</dbReference>
<dbReference type="SUPFAM" id="SSF53697">
    <property type="entry name" value="SIS domain"/>
    <property type="match status" value="1"/>
</dbReference>
<reference evidence="6 7" key="1">
    <citation type="submission" date="2023-07" db="EMBL/GenBank/DDBJ databases">
        <title>Genomic Encyclopedia of Type Strains, Phase IV (KMG-IV): sequencing the most valuable type-strain genomes for metagenomic binning, comparative biology and taxonomic classification.</title>
        <authorList>
            <person name="Goeker M."/>
        </authorList>
    </citation>
    <scope>NUCLEOTIDE SEQUENCE [LARGE SCALE GENOMIC DNA]</scope>
    <source>
        <strain evidence="6 7">DSM 16980</strain>
    </source>
</reference>
<dbReference type="GO" id="GO:0003677">
    <property type="term" value="F:DNA binding"/>
    <property type="evidence" value="ECO:0007669"/>
    <property type="project" value="UniProtKB-KW"/>
</dbReference>
<evidence type="ECO:0000256" key="1">
    <source>
        <dbReference type="ARBA" id="ARBA00023015"/>
    </source>
</evidence>
<organism evidence="6 7">
    <name type="scientific">Pectinatus haikarae</name>
    <dbReference type="NCBI Taxonomy" id="349096"/>
    <lineage>
        <taxon>Bacteria</taxon>
        <taxon>Bacillati</taxon>
        <taxon>Bacillota</taxon>
        <taxon>Negativicutes</taxon>
        <taxon>Selenomonadales</taxon>
        <taxon>Selenomonadaceae</taxon>
        <taxon>Pectinatus</taxon>
    </lineage>
</organism>